<dbReference type="AlphaFoldDB" id="A0A7W5BEQ3"/>
<dbReference type="RefSeq" id="WP_183443233.1">
    <property type="nucleotide sequence ID" value="NZ_JACHXD010000017.1"/>
</dbReference>
<keyword evidence="1" id="KW-1133">Transmembrane helix</keyword>
<keyword evidence="3" id="KW-1185">Reference proteome</keyword>
<keyword evidence="1" id="KW-0812">Transmembrane</keyword>
<evidence type="ECO:0000313" key="2">
    <source>
        <dbReference type="EMBL" id="MBB3121526.1"/>
    </source>
</evidence>
<protein>
    <submittedName>
        <fullName evidence="2">MFS family permease</fullName>
    </submittedName>
</protein>
<keyword evidence="1" id="KW-0472">Membrane</keyword>
<dbReference type="Proteomes" id="UP000541535">
    <property type="component" value="Unassembled WGS sequence"/>
</dbReference>
<evidence type="ECO:0000256" key="1">
    <source>
        <dbReference type="SAM" id="Phobius"/>
    </source>
</evidence>
<organism evidence="2 3">
    <name type="scientific">Pseudoduganella violacea</name>
    <dbReference type="NCBI Taxonomy" id="1715466"/>
    <lineage>
        <taxon>Bacteria</taxon>
        <taxon>Pseudomonadati</taxon>
        <taxon>Pseudomonadota</taxon>
        <taxon>Betaproteobacteria</taxon>
        <taxon>Burkholderiales</taxon>
        <taxon>Oxalobacteraceae</taxon>
        <taxon>Telluria group</taxon>
        <taxon>Pseudoduganella</taxon>
    </lineage>
</organism>
<accession>A0A7W5BEQ3</accession>
<feature type="transmembrane region" description="Helical" evidence="1">
    <location>
        <begin position="59"/>
        <end position="82"/>
    </location>
</feature>
<evidence type="ECO:0000313" key="3">
    <source>
        <dbReference type="Proteomes" id="UP000541535"/>
    </source>
</evidence>
<name>A0A7W5BEQ3_9BURK</name>
<feature type="transmembrane region" description="Helical" evidence="1">
    <location>
        <begin position="102"/>
        <end position="121"/>
    </location>
</feature>
<reference evidence="2 3" key="1">
    <citation type="submission" date="2020-08" db="EMBL/GenBank/DDBJ databases">
        <title>Genomic Encyclopedia of Type Strains, Phase III (KMG-III): the genomes of soil and plant-associated and newly described type strains.</title>
        <authorList>
            <person name="Whitman W."/>
        </authorList>
    </citation>
    <scope>NUCLEOTIDE SEQUENCE [LARGE SCALE GENOMIC DNA]</scope>
    <source>
        <strain evidence="2 3">CECT 8897</strain>
    </source>
</reference>
<dbReference type="EMBL" id="JACHXD010000017">
    <property type="protein sequence ID" value="MBB3121526.1"/>
    <property type="molecule type" value="Genomic_DNA"/>
</dbReference>
<feature type="transmembrane region" description="Helical" evidence="1">
    <location>
        <begin position="20"/>
        <end position="47"/>
    </location>
</feature>
<comment type="caution">
    <text evidence="2">The sequence shown here is derived from an EMBL/GenBank/DDBJ whole genome shotgun (WGS) entry which is preliminary data.</text>
</comment>
<gene>
    <name evidence="2" type="ORF">FHS03_004604</name>
</gene>
<proteinExistence type="predicted"/>
<sequence>MQSTSLSPVLADSSASGVSWGAIFGGAAAAAALSFILLLLGLGLGLSAISPYSYNDAPLAATTIGWVIFMQLAASAIGGYVAGRLRVKWGGVHGDEVHFRDTAHGLLAWAVATLLTASLMAGGMRAVLHDAADSATAVGTVGAAAMAAGNAKDRNGPSSGILDYYTDMAMRSAGSAPPTDSERAEIARLIGSAIAGGGLPPADRSYLAQIIARRSALPQAEAERHADDIYTRAASATASAKAKALQKANEARKAAAHSALWMFVALLAGAFVASLSATFGGRNRDHERVMERSA</sequence>
<feature type="transmembrane region" description="Helical" evidence="1">
    <location>
        <begin position="259"/>
        <end position="280"/>
    </location>
</feature>